<evidence type="ECO:0000256" key="1">
    <source>
        <dbReference type="ARBA" id="ARBA00004123"/>
    </source>
</evidence>
<dbReference type="RefSeq" id="XP_030989164.1">
    <property type="nucleotide sequence ID" value="XM_031136204.1"/>
</dbReference>
<dbReference type="EMBL" id="SKBQ01000008">
    <property type="protein sequence ID" value="TPX07474.1"/>
    <property type="molecule type" value="Genomic_DNA"/>
</dbReference>
<protein>
    <recommendedName>
        <fullName evidence="10">Transcription factor domain-containing protein</fullName>
    </recommendedName>
</protein>
<gene>
    <name evidence="7" type="ORF">E0L32_002056</name>
    <name evidence="8" type="ORF">E0L32_002077</name>
</gene>
<evidence type="ECO:0000256" key="6">
    <source>
        <dbReference type="SAM" id="MobiDB-lite"/>
    </source>
</evidence>
<evidence type="ECO:0000256" key="3">
    <source>
        <dbReference type="ARBA" id="ARBA00023125"/>
    </source>
</evidence>
<dbReference type="EMBL" id="SKBQ01000008">
    <property type="protein sequence ID" value="TPX07453.1"/>
    <property type="molecule type" value="Genomic_DNA"/>
</dbReference>
<keyword evidence="4" id="KW-0804">Transcription</keyword>
<keyword evidence="2" id="KW-0805">Transcription regulation</keyword>
<keyword evidence="9" id="KW-1185">Reference proteome</keyword>
<dbReference type="Proteomes" id="UP000319257">
    <property type="component" value="Unassembled WGS sequence"/>
</dbReference>
<dbReference type="PANTHER" id="PTHR46910">
    <property type="entry name" value="TRANSCRIPTION FACTOR PDR1"/>
    <property type="match status" value="1"/>
</dbReference>
<evidence type="ECO:0000256" key="2">
    <source>
        <dbReference type="ARBA" id="ARBA00023015"/>
    </source>
</evidence>
<evidence type="ECO:0000313" key="9">
    <source>
        <dbReference type="Proteomes" id="UP000319257"/>
    </source>
</evidence>
<keyword evidence="5" id="KW-0539">Nucleus</keyword>
<keyword evidence="3" id="KW-0238">DNA-binding</keyword>
<dbReference type="InParanoid" id="A0A507AJE8"/>
<dbReference type="OrthoDB" id="3266505at2759"/>
<comment type="caution">
    <text evidence="7">The sequence shown here is derived from an EMBL/GenBank/DDBJ whole genome shotgun (WGS) entry which is preliminary data.</text>
</comment>
<dbReference type="PANTHER" id="PTHR46910:SF37">
    <property type="entry name" value="ZN(II)2CYS6 TRANSCRIPTION FACTOR (EUROFUNG)"/>
    <property type="match status" value="1"/>
</dbReference>
<organism evidence="7 9">
    <name type="scientific">Thyridium curvatum</name>
    <dbReference type="NCBI Taxonomy" id="1093900"/>
    <lineage>
        <taxon>Eukaryota</taxon>
        <taxon>Fungi</taxon>
        <taxon>Dikarya</taxon>
        <taxon>Ascomycota</taxon>
        <taxon>Pezizomycotina</taxon>
        <taxon>Sordariomycetes</taxon>
        <taxon>Sordariomycetidae</taxon>
        <taxon>Thyridiales</taxon>
        <taxon>Thyridiaceae</taxon>
        <taxon>Thyridium</taxon>
    </lineage>
</organism>
<evidence type="ECO:0000313" key="8">
    <source>
        <dbReference type="EMBL" id="TPX07474.1"/>
    </source>
</evidence>
<sequence>MRWPQAQVFELHLPRGRVQLCSDPEDERSEQERIRKKLDRSNRKSAADSVLSGGCSFAPIPPRDIIRPLVQQQFENVMGDYPIVDKSTILALLDAQYGVAASGLMREVSSFAAVNAVIALAIHAGELAVDAVAATSQDFYRNAALTIPDMISSEPTLLSVRALLAMAMLARNLSKAPAFYMLAATASRQLGLLQLRYPEQFRESGSPQRLEYWKLYRIACTFEELSSSAARS</sequence>
<evidence type="ECO:0000313" key="7">
    <source>
        <dbReference type="EMBL" id="TPX07453.1"/>
    </source>
</evidence>
<evidence type="ECO:0000256" key="5">
    <source>
        <dbReference type="ARBA" id="ARBA00023242"/>
    </source>
</evidence>
<proteinExistence type="predicted"/>
<dbReference type="GO" id="GO:0003700">
    <property type="term" value="F:DNA-binding transcription factor activity"/>
    <property type="evidence" value="ECO:0007669"/>
    <property type="project" value="InterPro"/>
</dbReference>
<dbReference type="InterPro" id="IPR050987">
    <property type="entry name" value="AtrR-like"/>
</dbReference>
<dbReference type="CDD" id="cd12148">
    <property type="entry name" value="fungal_TF_MHR"/>
    <property type="match status" value="1"/>
</dbReference>
<accession>A0A507AJE8</accession>
<dbReference type="GO" id="GO:0005634">
    <property type="term" value="C:nucleus"/>
    <property type="evidence" value="ECO:0007669"/>
    <property type="project" value="UniProtKB-SubCell"/>
</dbReference>
<dbReference type="AlphaFoldDB" id="A0A507AJE8"/>
<dbReference type="STRING" id="1093900.A0A507AJE8"/>
<evidence type="ECO:0008006" key="10">
    <source>
        <dbReference type="Google" id="ProtNLM"/>
    </source>
</evidence>
<name>A0A507AJE8_9PEZI</name>
<reference evidence="7 9" key="1">
    <citation type="submission" date="2019-06" db="EMBL/GenBank/DDBJ databases">
        <title>Draft genome sequence of the filamentous fungus Phialemoniopsis curvata isolated from diesel fuel.</title>
        <authorList>
            <person name="Varaljay V.A."/>
            <person name="Lyon W.J."/>
            <person name="Crouch A.L."/>
            <person name="Drake C.E."/>
            <person name="Hollomon J.M."/>
            <person name="Nadeau L.J."/>
            <person name="Nunn H.S."/>
            <person name="Stevenson B.S."/>
            <person name="Bojanowski C.L."/>
            <person name="Crookes-Goodson W.J."/>
        </authorList>
    </citation>
    <scope>NUCLEOTIDE SEQUENCE [LARGE SCALE GENOMIC DNA]</scope>
    <source>
        <strain evidence="7 9">D216</strain>
    </source>
</reference>
<dbReference type="GeneID" id="41969503"/>
<dbReference type="GO" id="GO:0003677">
    <property type="term" value="F:DNA binding"/>
    <property type="evidence" value="ECO:0007669"/>
    <property type="project" value="UniProtKB-KW"/>
</dbReference>
<comment type="subcellular location">
    <subcellularLocation>
        <location evidence="1">Nucleus</location>
    </subcellularLocation>
</comment>
<evidence type="ECO:0000256" key="4">
    <source>
        <dbReference type="ARBA" id="ARBA00023163"/>
    </source>
</evidence>
<feature type="region of interest" description="Disordered" evidence="6">
    <location>
        <begin position="23"/>
        <end position="49"/>
    </location>
</feature>